<reference evidence="1 2" key="3">
    <citation type="journal article" date="2016" name="Genome Announc.">
        <title>Fully Closed Genome Sequences of Five Type Strains of the Genus Cronobacter and One Cronobacter sakazakii Strain.</title>
        <authorList>
            <person name="Moine D."/>
            <person name="Kassam M."/>
            <person name="Baert L."/>
            <person name="Tang Y."/>
            <person name="Barretto C."/>
            <person name="Ngom Bru C."/>
            <person name="Klijn A."/>
            <person name="Descombes P."/>
        </authorList>
    </citation>
    <scope>NUCLEOTIDE SEQUENCE [LARGE SCALE GENOMIC DNA]</scope>
    <source>
        <strain evidence="1 2">LMG 26250</strain>
    </source>
</reference>
<proteinExistence type="predicted"/>
<evidence type="ECO:0000313" key="1">
    <source>
        <dbReference type="EMBL" id="ALB61385.1"/>
    </source>
</evidence>
<sequence length="76" mass="8064">MVPVTFGCIQKCANNHKADVKYAIASNENDCQKIVRGIQDLIKSGNVLSGKWTVGVRAKGANKSGNFSAPNGAEKD</sequence>
<dbReference type="Proteomes" id="UP000067320">
    <property type="component" value="Chromosome"/>
</dbReference>
<gene>
    <name evidence="1" type="ORF">AFK62_02185</name>
</gene>
<protein>
    <submittedName>
        <fullName evidence="1">Uncharacterized protein</fullName>
    </submittedName>
</protein>
<keyword evidence="2" id="KW-1185">Reference proteome</keyword>
<reference evidence="2" key="1">
    <citation type="submission" date="2015-07" db="EMBL/GenBank/DDBJ databases">
        <authorList>
            <person name="Moine D."/>
            <person name="Kassam M."/>
        </authorList>
    </citation>
    <scope>NUCLEOTIDE SEQUENCE [LARGE SCALE GENOMIC DNA]</scope>
    <source>
        <strain evidence="2">LMG 26250</strain>
    </source>
</reference>
<evidence type="ECO:0000313" key="2">
    <source>
        <dbReference type="Proteomes" id="UP000067320"/>
    </source>
</evidence>
<reference evidence="2" key="2">
    <citation type="submission" date="2015-09" db="EMBL/GenBank/DDBJ databases">
        <title>Cronobacter genome sequencing and assembly.</title>
        <authorList>
            <person name="Descombes P."/>
            <person name="Baert L."/>
            <person name="Ngom-Bru C."/>
            <person name="Barretto C."/>
        </authorList>
    </citation>
    <scope>NUCLEOTIDE SEQUENCE [LARGE SCALE GENOMIC DNA]</scope>
    <source>
        <strain evidence="2">LMG 26250</strain>
    </source>
</reference>
<name>A0ABM5V8B5_9ENTR</name>
<accession>A0ABM5V8B5</accession>
<dbReference type="EMBL" id="CP012264">
    <property type="protein sequence ID" value="ALB61385.1"/>
    <property type="molecule type" value="Genomic_DNA"/>
</dbReference>
<organism evidence="1 2">
    <name type="scientific">Cronobacter condimenti 1330</name>
    <dbReference type="NCBI Taxonomy" id="1073999"/>
    <lineage>
        <taxon>Bacteria</taxon>
        <taxon>Pseudomonadati</taxon>
        <taxon>Pseudomonadota</taxon>
        <taxon>Gammaproteobacteria</taxon>
        <taxon>Enterobacterales</taxon>
        <taxon>Enterobacteriaceae</taxon>
        <taxon>Cronobacter</taxon>
    </lineage>
</organism>